<dbReference type="Proteomes" id="UP000279594">
    <property type="component" value="Chromosome"/>
</dbReference>
<protein>
    <submittedName>
        <fullName evidence="3">Phosphoesterase PA-phosphatase</fullName>
    </submittedName>
</protein>
<feature type="transmembrane region" description="Helical" evidence="1">
    <location>
        <begin position="187"/>
        <end position="209"/>
    </location>
</feature>
<dbReference type="RefSeq" id="WP_121670234.1">
    <property type="nucleotide sequence ID" value="NZ_CP033019.1"/>
</dbReference>
<feature type="transmembrane region" description="Helical" evidence="1">
    <location>
        <begin position="158"/>
        <end position="175"/>
    </location>
</feature>
<keyword evidence="1" id="KW-0812">Transmembrane</keyword>
<organism evidence="3 4">
    <name type="scientific">Janthinobacterium agaricidamnosum</name>
    <dbReference type="NCBI Taxonomy" id="55508"/>
    <lineage>
        <taxon>Bacteria</taxon>
        <taxon>Pseudomonadati</taxon>
        <taxon>Pseudomonadota</taxon>
        <taxon>Betaproteobacteria</taxon>
        <taxon>Burkholderiales</taxon>
        <taxon>Oxalobacteraceae</taxon>
        <taxon>Janthinobacterium</taxon>
    </lineage>
</organism>
<keyword evidence="1" id="KW-1133">Transmembrane helix</keyword>
<dbReference type="GO" id="GO:0016020">
    <property type="term" value="C:membrane"/>
    <property type="evidence" value="ECO:0007669"/>
    <property type="project" value="UniProtKB-SubCell"/>
</dbReference>
<keyword evidence="4" id="KW-1185">Reference proteome</keyword>
<dbReference type="InterPro" id="IPR036938">
    <property type="entry name" value="PAP2/HPO_sf"/>
</dbReference>
<gene>
    <name evidence="3" type="ORF">D9M09_20155</name>
</gene>
<dbReference type="SUPFAM" id="SSF48317">
    <property type="entry name" value="Acid phosphatase/Vanadium-dependent haloperoxidase"/>
    <property type="match status" value="1"/>
</dbReference>
<feature type="transmembrane region" description="Helical" evidence="1">
    <location>
        <begin position="39"/>
        <end position="62"/>
    </location>
</feature>
<feature type="transmembrane region" description="Helical" evidence="1">
    <location>
        <begin position="261"/>
        <end position="280"/>
    </location>
</feature>
<dbReference type="AlphaFoldDB" id="A0A3G2ED28"/>
<dbReference type="Pfam" id="PF14378">
    <property type="entry name" value="PAP2_3"/>
    <property type="match status" value="1"/>
</dbReference>
<reference evidence="3 4" key="1">
    <citation type="submission" date="2018-10" db="EMBL/GenBank/DDBJ databases">
        <title>Effects of UV and annual dynamics of microbial communities in freshwater RAS systems.</title>
        <authorList>
            <person name="Bekkelund A.K."/>
            <person name="Hansen B.R."/>
            <person name="Stokken H."/>
            <person name="Eriksen B.F."/>
            <person name="Kashulin N.A."/>
        </authorList>
    </citation>
    <scope>NUCLEOTIDE SEQUENCE [LARGE SCALE GENOMIC DNA]</scope>
    <source>
        <strain evidence="3 4">BHSEK</strain>
    </source>
</reference>
<evidence type="ECO:0000256" key="1">
    <source>
        <dbReference type="SAM" id="Phobius"/>
    </source>
</evidence>
<keyword evidence="1" id="KW-0472">Membrane</keyword>
<evidence type="ECO:0000259" key="2">
    <source>
        <dbReference type="Pfam" id="PF14378"/>
    </source>
</evidence>
<name>A0A3G2ED28_9BURK</name>
<sequence>MNTLRASLRTHRALLLIVLLYAAAATLLAGGLPSASEILNVLAGFFVAILTGPVFILCGYTIHVMVMKRPHRLCHYLYHDLRRYLSNERLLHALPAMLLIPVFASSFTVFKGAIPRLHPYTWDATLSAWDMALHGGMAPWERLQPLLGHPLVTGLLNFSYHFWFFLFYAILYWLILDTRRPLLRMQFLLSFALTWIALGSILAVLFASVGPCYYGHLHASDPYAPLMAYLHDANQHVPVWALQVQEMLWQGYQSKGANGELGISAMPSMHVATAVLMAIMGWKVSRAAGIALSAFAVLILLGSIHLGWHYALDGYVGAAGAALVWRLVGRLLGSQAAAPAMHMATAPCMSKEGLTS</sequence>
<feature type="transmembrane region" description="Helical" evidence="1">
    <location>
        <begin position="90"/>
        <end position="110"/>
    </location>
</feature>
<evidence type="ECO:0000313" key="4">
    <source>
        <dbReference type="Proteomes" id="UP000279594"/>
    </source>
</evidence>
<dbReference type="EMBL" id="CP033019">
    <property type="protein sequence ID" value="AYM77854.1"/>
    <property type="molecule type" value="Genomic_DNA"/>
</dbReference>
<accession>A0A3G2ED28</accession>
<proteinExistence type="predicted"/>
<evidence type="ECO:0000313" key="3">
    <source>
        <dbReference type="EMBL" id="AYM77854.1"/>
    </source>
</evidence>
<feature type="transmembrane region" description="Helical" evidence="1">
    <location>
        <begin position="287"/>
        <end position="308"/>
    </location>
</feature>
<feature type="domain" description="Inositolphosphotransferase Aur1/Ipt1" evidence="2">
    <location>
        <begin position="125"/>
        <end position="325"/>
    </location>
</feature>
<dbReference type="InterPro" id="IPR026841">
    <property type="entry name" value="Aur1/Ipt1"/>
</dbReference>